<evidence type="ECO:0000313" key="3">
    <source>
        <dbReference type="Proteomes" id="UP000583929"/>
    </source>
</evidence>
<gene>
    <name evidence="2" type="ORF">G4B88_026368</name>
</gene>
<organism evidence="2 3">
    <name type="scientific">Cannabis sativa</name>
    <name type="common">Hemp</name>
    <name type="synonym">Marijuana</name>
    <dbReference type="NCBI Taxonomy" id="3483"/>
    <lineage>
        <taxon>Eukaryota</taxon>
        <taxon>Viridiplantae</taxon>
        <taxon>Streptophyta</taxon>
        <taxon>Embryophyta</taxon>
        <taxon>Tracheophyta</taxon>
        <taxon>Spermatophyta</taxon>
        <taxon>Magnoliopsida</taxon>
        <taxon>eudicotyledons</taxon>
        <taxon>Gunneridae</taxon>
        <taxon>Pentapetalae</taxon>
        <taxon>rosids</taxon>
        <taxon>fabids</taxon>
        <taxon>Rosales</taxon>
        <taxon>Cannabaceae</taxon>
        <taxon>Cannabis</taxon>
    </lineage>
</organism>
<dbReference type="AlphaFoldDB" id="A0A7J6E3M7"/>
<feature type="region of interest" description="Disordered" evidence="1">
    <location>
        <begin position="16"/>
        <end position="41"/>
    </location>
</feature>
<reference evidence="2 3" key="1">
    <citation type="journal article" date="2020" name="bioRxiv">
        <title>Sequence and annotation of 42 cannabis genomes reveals extensive copy number variation in cannabinoid synthesis and pathogen resistance genes.</title>
        <authorList>
            <person name="Mckernan K.J."/>
            <person name="Helbert Y."/>
            <person name="Kane L.T."/>
            <person name="Ebling H."/>
            <person name="Zhang L."/>
            <person name="Liu B."/>
            <person name="Eaton Z."/>
            <person name="Mclaughlin S."/>
            <person name="Kingan S."/>
            <person name="Baybayan P."/>
            <person name="Concepcion G."/>
            <person name="Jordan M."/>
            <person name="Riva A."/>
            <person name="Barbazuk W."/>
            <person name="Harkins T."/>
        </authorList>
    </citation>
    <scope>NUCLEOTIDE SEQUENCE [LARGE SCALE GENOMIC DNA]</scope>
    <source>
        <strain evidence="3">cv. Jamaican Lion 4</strain>
        <tissue evidence="2">Leaf</tissue>
    </source>
</reference>
<dbReference type="EMBL" id="JAATIQ010000518">
    <property type="protein sequence ID" value="KAF4352906.1"/>
    <property type="molecule type" value="Genomic_DNA"/>
</dbReference>
<accession>A0A7J6E3M7</accession>
<sequence length="91" mass="9979">MKEKYTVADRHIAVGDVHDDLETPSAPLSRNPNPETPFAPLSHISHSFPLVAQPFSDHPHPNPTKTLLFQPAFRYGAVHGVTEDPSSKAKS</sequence>
<evidence type="ECO:0000313" key="2">
    <source>
        <dbReference type="EMBL" id="KAF4352906.1"/>
    </source>
</evidence>
<comment type="caution">
    <text evidence="2">The sequence shown here is derived from an EMBL/GenBank/DDBJ whole genome shotgun (WGS) entry which is preliminary data.</text>
</comment>
<dbReference type="Proteomes" id="UP000583929">
    <property type="component" value="Unassembled WGS sequence"/>
</dbReference>
<proteinExistence type="predicted"/>
<name>A0A7J6E3M7_CANSA</name>
<evidence type="ECO:0000256" key="1">
    <source>
        <dbReference type="SAM" id="MobiDB-lite"/>
    </source>
</evidence>
<protein>
    <submittedName>
        <fullName evidence="2">Uncharacterized protein</fullName>
    </submittedName>
</protein>
<keyword evidence="3" id="KW-1185">Reference proteome</keyword>